<protein>
    <recommendedName>
        <fullName evidence="4">F-box domain-containing protein</fullName>
    </recommendedName>
</protein>
<evidence type="ECO:0000313" key="3">
    <source>
        <dbReference type="Proteomes" id="UP001629113"/>
    </source>
</evidence>
<evidence type="ECO:0000313" key="2">
    <source>
        <dbReference type="EMBL" id="KAL3424850.1"/>
    </source>
</evidence>
<accession>A0ABR4PNI2</accession>
<feature type="region of interest" description="Disordered" evidence="1">
    <location>
        <begin position="227"/>
        <end position="253"/>
    </location>
</feature>
<dbReference type="EMBL" id="JBFCZG010000003">
    <property type="protein sequence ID" value="KAL3424850.1"/>
    <property type="molecule type" value="Genomic_DNA"/>
</dbReference>
<proteinExistence type="predicted"/>
<organism evidence="2 3">
    <name type="scientific">Phlyctema vagabunda</name>
    <dbReference type="NCBI Taxonomy" id="108571"/>
    <lineage>
        <taxon>Eukaryota</taxon>
        <taxon>Fungi</taxon>
        <taxon>Dikarya</taxon>
        <taxon>Ascomycota</taxon>
        <taxon>Pezizomycotina</taxon>
        <taxon>Leotiomycetes</taxon>
        <taxon>Helotiales</taxon>
        <taxon>Dermateaceae</taxon>
        <taxon>Phlyctema</taxon>
    </lineage>
</organism>
<comment type="caution">
    <text evidence="2">The sequence shown here is derived from an EMBL/GenBank/DDBJ whole genome shotgun (WGS) entry which is preliminary data.</text>
</comment>
<sequence>MATLLSLPPEILQLIFRALQATTCGPRYCLTPIDNAIGLGDSKPYARWELIDPGPVNLASTCRKLRDIYYLRSTAGNLILSIPRDFVPDNKGTYFDHWMEAYVDTALEGHLKRLKLTRKGSPLSRFTLDSEWEAFEYSIRPLCQRIWNDILSTVSEVFGSELAVVVLSQGRNVKSERRELAPIPIRELERLEYPSSFYTSTTAEPVTNTIAAGLSIVETLPSVSSRTRTVSLRSGRNPAPPIPIHKPKPSDEQLQSSAPLSLHIYFGWRQHNAEALWSEALVAFSNNNLQSLYISSDPNNLHLVGHSRRPAQGRQLYTVFNSRGNPWRHLLPDLTIASDTLRDITLDCSLFWSELAYILPYLNKLQKLDLELAVLHSEPMYPFDLLSKAEAESKVAGTCLGPKAMVKEKALKKNKNRKWLNITKEQITFSALEPINIQMPDAPHSRHATIVSEVCDQLHEIRLQKSRRSDC</sequence>
<reference evidence="2 3" key="1">
    <citation type="submission" date="2024-06" db="EMBL/GenBank/DDBJ databases">
        <title>Complete genome of Phlyctema vagabunda strain 19-DSS-EL-015.</title>
        <authorList>
            <person name="Fiorenzani C."/>
        </authorList>
    </citation>
    <scope>NUCLEOTIDE SEQUENCE [LARGE SCALE GENOMIC DNA]</scope>
    <source>
        <strain evidence="2 3">19-DSS-EL-015</strain>
    </source>
</reference>
<keyword evidence="3" id="KW-1185">Reference proteome</keyword>
<evidence type="ECO:0000256" key="1">
    <source>
        <dbReference type="SAM" id="MobiDB-lite"/>
    </source>
</evidence>
<gene>
    <name evidence="2" type="ORF">PVAG01_04131</name>
</gene>
<dbReference type="Proteomes" id="UP001629113">
    <property type="component" value="Unassembled WGS sequence"/>
</dbReference>
<evidence type="ECO:0008006" key="4">
    <source>
        <dbReference type="Google" id="ProtNLM"/>
    </source>
</evidence>
<name>A0ABR4PNI2_9HELO</name>